<dbReference type="GO" id="GO:0016787">
    <property type="term" value="F:hydrolase activity"/>
    <property type="evidence" value="ECO:0007669"/>
    <property type="project" value="UniProtKB-UniRule"/>
</dbReference>
<feature type="active site" description="Nucleophile" evidence="2">
    <location>
        <position position="126"/>
    </location>
</feature>
<dbReference type="PROSITE" id="PS51257">
    <property type="entry name" value="PROKAR_LIPOPROTEIN"/>
    <property type="match status" value="1"/>
</dbReference>
<keyword evidence="5" id="KW-1185">Reference proteome</keyword>
<keyword evidence="1 2" id="KW-0443">Lipid metabolism</keyword>
<dbReference type="eggNOG" id="COG1752">
    <property type="taxonomic scope" value="Bacteria"/>
</dbReference>
<accession>E8RN97</accession>
<reference evidence="5" key="1">
    <citation type="submission" date="2010-12" db="EMBL/GenBank/DDBJ databases">
        <title>Complete sequence of chromosome 1 of Asticcacaulis excentricus CB 48.</title>
        <authorList>
            <consortium name="US DOE Joint Genome Institute"/>
            <person name="Lucas S."/>
            <person name="Copeland A."/>
            <person name="Lapidus A."/>
            <person name="Cheng J.-F."/>
            <person name="Bruce D."/>
            <person name="Goodwin L."/>
            <person name="Pitluck S."/>
            <person name="Teshima H."/>
            <person name="Davenport K."/>
            <person name="Detter J.C."/>
            <person name="Han C."/>
            <person name="Tapia R."/>
            <person name="Land M."/>
            <person name="Hauser L."/>
            <person name="Jeffries C."/>
            <person name="Kyrpides N."/>
            <person name="Ivanova N."/>
            <person name="Ovchinnikova G."/>
            <person name="Brun Y.V."/>
            <person name="Woyke T."/>
        </authorList>
    </citation>
    <scope>NUCLEOTIDE SEQUENCE [LARGE SCALE GENOMIC DNA]</scope>
    <source>
        <strain evidence="5">ATCC 15261 / DSM 4724 / KCTC 12464 / NCIMB 9791 / VKM B-1370 / CB 48</strain>
    </source>
</reference>
<evidence type="ECO:0000256" key="2">
    <source>
        <dbReference type="PROSITE-ProRule" id="PRU01161"/>
    </source>
</evidence>
<feature type="short sequence motif" description="GXSXG" evidence="2">
    <location>
        <begin position="124"/>
        <end position="128"/>
    </location>
</feature>
<dbReference type="OrthoDB" id="323481at2"/>
<protein>
    <submittedName>
        <fullName evidence="4">Patatin</fullName>
    </submittedName>
</protein>
<comment type="caution">
    <text evidence="2">Lacks conserved residue(s) required for the propagation of feature annotation.</text>
</comment>
<dbReference type="SUPFAM" id="SSF52151">
    <property type="entry name" value="FabD/lysophospholipase-like"/>
    <property type="match status" value="1"/>
</dbReference>
<keyword evidence="2" id="KW-0442">Lipid degradation</keyword>
<evidence type="ECO:0000313" key="4">
    <source>
        <dbReference type="EMBL" id="ADU13996.1"/>
    </source>
</evidence>
<dbReference type="InterPro" id="IPR002641">
    <property type="entry name" value="PNPLA_dom"/>
</dbReference>
<feature type="domain" description="PNPLA" evidence="3">
    <location>
        <begin position="91"/>
        <end position="293"/>
    </location>
</feature>
<dbReference type="EMBL" id="CP002395">
    <property type="protein sequence ID" value="ADU13996.1"/>
    <property type="molecule type" value="Genomic_DNA"/>
</dbReference>
<dbReference type="InterPro" id="IPR016035">
    <property type="entry name" value="Acyl_Trfase/lysoPLipase"/>
</dbReference>
<dbReference type="AlphaFoldDB" id="E8RN97"/>
<evidence type="ECO:0000313" key="5">
    <source>
        <dbReference type="Proteomes" id="UP000001492"/>
    </source>
</evidence>
<feature type="short sequence motif" description="GXGXXG" evidence="2">
    <location>
        <begin position="95"/>
        <end position="100"/>
    </location>
</feature>
<dbReference type="GO" id="GO:0016042">
    <property type="term" value="P:lipid catabolic process"/>
    <property type="evidence" value="ECO:0007669"/>
    <property type="project" value="UniProtKB-UniRule"/>
</dbReference>
<feature type="active site" description="Proton acceptor" evidence="2">
    <location>
        <position position="280"/>
    </location>
</feature>
<sequence length="404" mass="42489">MGWSRSTISLKPVFGETKLKISVVVAVGLVLLCGCAGPHRETFDAAQAALAQPAGFSNIRVSPQDAGLAARLENDLRNGLRTNPSAEISILSLSGGGADGAFGIGVLTGWSERGDRPQFSVVTGVSTGALIAPFAYLGSSYDAQLKEAYLGEGASNLLKSKGLGAFFSPGAYSSEGLKARVAKYVSIQMVEDIADENSKGRRLQIGTTNLDSQTGVIWDLGAIASQGVAQGPAGKVRARDLIREILVASASIPGAFAPAFIPASFAQDGASHVLQEMHADGSVTMPLFILPESMLTWQVPPDVALNARLYVLINGNINPRFTFTKYGAVDIITRSIDTLARAQARATLFGIQAFSTRNGFKVSVASLPDDFTGGGLMAFDSNSMKRVYDKGYSLALSGIVFQDK</sequence>
<dbReference type="Proteomes" id="UP000001492">
    <property type="component" value="Chromosome 1"/>
</dbReference>
<gene>
    <name evidence="4" type="ordered locus">Astex_2343</name>
</gene>
<dbReference type="HOGENOM" id="CLU_048550_0_0_5"/>
<dbReference type="PROSITE" id="PS51635">
    <property type="entry name" value="PNPLA"/>
    <property type="match status" value="1"/>
</dbReference>
<evidence type="ECO:0000256" key="1">
    <source>
        <dbReference type="ARBA" id="ARBA00023098"/>
    </source>
</evidence>
<evidence type="ECO:0000259" key="3">
    <source>
        <dbReference type="PROSITE" id="PS51635"/>
    </source>
</evidence>
<dbReference type="Gene3D" id="3.40.1090.10">
    <property type="entry name" value="Cytosolic phospholipase A2 catalytic domain"/>
    <property type="match status" value="1"/>
</dbReference>
<keyword evidence="2" id="KW-0378">Hydrolase</keyword>
<proteinExistence type="predicted"/>
<dbReference type="STRING" id="573065.Astex_2343"/>
<dbReference type="Pfam" id="PF01734">
    <property type="entry name" value="Patatin"/>
    <property type="match status" value="1"/>
</dbReference>
<name>E8RN97_ASTEC</name>
<dbReference type="KEGG" id="aex:Astex_2343"/>
<organism evidence="4 5">
    <name type="scientific">Asticcacaulis excentricus (strain ATCC 15261 / DSM 4724 / KCTC 12464 / NCIMB 9791 / VKM B-1370 / CB 48)</name>
    <dbReference type="NCBI Taxonomy" id="573065"/>
    <lineage>
        <taxon>Bacteria</taxon>
        <taxon>Pseudomonadati</taxon>
        <taxon>Pseudomonadota</taxon>
        <taxon>Alphaproteobacteria</taxon>
        <taxon>Caulobacterales</taxon>
        <taxon>Caulobacteraceae</taxon>
        <taxon>Asticcacaulis</taxon>
    </lineage>
</organism>